<dbReference type="SUPFAM" id="SSF54171">
    <property type="entry name" value="DNA-binding domain"/>
    <property type="match status" value="1"/>
</dbReference>
<evidence type="ECO:0000256" key="5">
    <source>
        <dbReference type="ARBA" id="ARBA00023242"/>
    </source>
</evidence>
<dbReference type="AlphaFoldDB" id="A0A5J9UL78"/>
<protein>
    <recommendedName>
        <fullName evidence="6">MBD domain-containing protein</fullName>
    </recommendedName>
</protein>
<evidence type="ECO:0000256" key="1">
    <source>
        <dbReference type="ARBA" id="ARBA00004123"/>
    </source>
</evidence>
<evidence type="ECO:0000259" key="6">
    <source>
        <dbReference type="PROSITE" id="PS50982"/>
    </source>
</evidence>
<evidence type="ECO:0000313" key="8">
    <source>
        <dbReference type="Proteomes" id="UP000324897"/>
    </source>
</evidence>
<feature type="domain" description="MBD" evidence="6">
    <location>
        <begin position="1"/>
        <end position="47"/>
    </location>
</feature>
<dbReference type="Proteomes" id="UP000324897">
    <property type="component" value="Chromosome 2"/>
</dbReference>
<evidence type="ECO:0000256" key="2">
    <source>
        <dbReference type="ARBA" id="ARBA00023015"/>
    </source>
</evidence>
<keyword evidence="3" id="KW-0238">DNA-binding</keyword>
<gene>
    <name evidence="7" type="ORF">EJB05_26997</name>
</gene>
<organism evidence="7 8">
    <name type="scientific">Eragrostis curvula</name>
    <name type="common">weeping love grass</name>
    <dbReference type="NCBI Taxonomy" id="38414"/>
    <lineage>
        <taxon>Eukaryota</taxon>
        <taxon>Viridiplantae</taxon>
        <taxon>Streptophyta</taxon>
        <taxon>Embryophyta</taxon>
        <taxon>Tracheophyta</taxon>
        <taxon>Spermatophyta</taxon>
        <taxon>Magnoliopsida</taxon>
        <taxon>Liliopsida</taxon>
        <taxon>Poales</taxon>
        <taxon>Poaceae</taxon>
        <taxon>PACMAD clade</taxon>
        <taxon>Chloridoideae</taxon>
        <taxon>Eragrostideae</taxon>
        <taxon>Eragrostidinae</taxon>
        <taxon>Eragrostis</taxon>
    </lineage>
</organism>
<dbReference type="Gene3D" id="3.30.890.10">
    <property type="entry name" value="Methyl-cpg-binding Protein 2, Chain A"/>
    <property type="match status" value="1"/>
</dbReference>
<sequence>MDDLEDTSPSGKTLRSSVEVGRYLEENPEYIEQDVKLSHFSFATPKLLQEASGKMHISEGHGLPELAKVARVALARRNSIHGECIGPALPVDVVWIFASIVLPPIGSVPATFSFRLRINPCLSSPSGSLPPATYSVRFWPFRI</sequence>
<accession>A0A5J9UL78</accession>
<keyword evidence="2" id="KW-0805">Transcription regulation</keyword>
<dbReference type="EMBL" id="RWGY01000013">
    <property type="protein sequence ID" value="TVU24553.1"/>
    <property type="molecule type" value="Genomic_DNA"/>
</dbReference>
<keyword evidence="4" id="KW-0804">Transcription</keyword>
<comment type="subcellular location">
    <subcellularLocation>
        <location evidence="1">Nucleus</location>
    </subcellularLocation>
</comment>
<dbReference type="OrthoDB" id="1462400at2759"/>
<proteinExistence type="predicted"/>
<feature type="non-terminal residue" evidence="7">
    <location>
        <position position="1"/>
    </location>
</feature>
<keyword evidence="5" id="KW-0539">Nucleus</keyword>
<dbReference type="GO" id="GO:0005634">
    <property type="term" value="C:nucleus"/>
    <property type="evidence" value="ECO:0007669"/>
    <property type="project" value="UniProtKB-SubCell"/>
</dbReference>
<dbReference type="PROSITE" id="PS50982">
    <property type="entry name" value="MBD"/>
    <property type="match status" value="1"/>
</dbReference>
<dbReference type="InterPro" id="IPR016177">
    <property type="entry name" value="DNA-bd_dom_sf"/>
</dbReference>
<dbReference type="InterPro" id="IPR001739">
    <property type="entry name" value="Methyl_CpG_DNA-bd"/>
</dbReference>
<evidence type="ECO:0000313" key="7">
    <source>
        <dbReference type="EMBL" id="TVU24553.1"/>
    </source>
</evidence>
<dbReference type="Pfam" id="PF01429">
    <property type="entry name" value="MBD"/>
    <property type="match status" value="1"/>
</dbReference>
<dbReference type="Gramene" id="TVU24553">
    <property type="protein sequence ID" value="TVU24553"/>
    <property type="gene ID" value="EJB05_26997"/>
</dbReference>
<keyword evidence="8" id="KW-1185">Reference proteome</keyword>
<comment type="caution">
    <text evidence="7">The sequence shown here is derived from an EMBL/GenBank/DDBJ whole genome shotgun (WGS) entry which is preliminary data.</text>
</comment>
<reference evidence="7 8" key="1">
    <citation type="journal article" date="2019" name="Sci. Rep.">
        <title>A high-quality genome of Eragrostis curvula grass provides insights into Poaceae evolution and supports new strategies to enhance forage quality.</title>
        <authorList>
            <person name="Carballo J."/>
            <person name="Santos B.A.C.M."/>
            <person name="Zappacosta D."/>
            <person name="Garbus I."/>
            <person name="Selva J.P."/>
            <person name="Gallo C.A."/>
            <person name="Diaz A."/>
            <person name="Albertini E."/>
            <person name="Caccamo M."/>
            <person name="Echenique V."/>
        </authorList>
    </citation>
    <scope>NUCLEOTIDE SEQUENCE [LARGE SCALE GENOMIC DNA]</scope>
    <source>
        <strain evidence="8">cv. Victoria</strain>
        <tissue evidence="7">Leaf</tissue>
    </source>
</reference>
<evidence type="ECO:0000256" key="4">
    <source>
        <dbReference type="ARBA" id="ARBA00023163"/>
    </source>
</evidence>
<evidence type="ECO:0000256" key="3">
    <source>
        <dbReference type="ARBA" id="ARBA00023125"/>
    </source>
</evidence>
<dbReference type="GO" id="GO:0003677">
    <property type="term" value="F:DNA binding"/>
    <property type="evidence" value="ECO:0007669"/>
    <property type="project" value="UniProtKB-KW"/>
</dbReference>
<name>A0A5J9UL78_9POAL</name>